<sequence>MAHEGNVITELVTDHREVEGIFGRIEALPPGDKDRKVYADQATMELVRHSVAEEEYLYPAVRQYFPMGTPWPTRRSTTIPRPSRS</sequence>
<evidence type="ECO:0000259" key="1">
    <source>
        <dbReference type="Pfam" id="PF01814"/>
    </source>
</evidence>
<comment type="caution">
    <text evidence="2">The sequence shown here is derived from an EMBL/GenBank/DDBJ whole genome shotgun (WGS) entry which is preliminary data.</text>
</comment>
<keyword evidence="3" id="KW-1185">Reference proteome</keyword>
<proteinExistence type="predicted"/>
<dbReference type="EMBL" id="BAAASJ010000027">
    <property type="protein sequence ID" value="GAA2632513.1"/>
    <property type="molecule type" value="Genomic_DNA"/>
</dbReference>
<protein>
    <recommendedName>
        <fullName evidence="1">Hemerythrin-like domain-containing protein</fullName>
    </recommendedName>
</protein>
<dbReference type="PANTHER" id="PTHR35585:SF1">
    <property type="entry name" value="HHE DOMAIN PROTEIN (AFU_ORTHOLOGUE AFUA_4G00730)"/>
    <property type="match status" value="1"/>
</dbReference>
<evidence type="ECO:0000313" key="2">
    <source>
        <dbReference type="EMBL" id="GAA2632513.1"/>
    </source>
</evidence>
<reference evidence="2 3" key="1">
    <citation type="journal article" date="2019" name="Int. J. Syst. Evol. Microbiol.">
        <title>The Global Catalogue of Microorganisms (GCM) 10K type strain sequencing project: providing services to taxonomists for standard genome sequencing and annotation.</title>
        <authorList>
            <consortium name="The Broad Institute Genomics Platform"/>
            <consortium name="The Broad Institute Genome Sequencing Center for Infectious Disease"/>
            <person name="Wu L."/>
            <person name="Ma J."/>
        </authorList>
    </citation>
    <scope>NUCLEOTIDE SEQUENCE [LARGE SCALE GENOMIC DNA]</scope>
    <source>
        <strain evidence="2 3">JCM 4524</strain>
    </source>
</reference>
<dbReference type="InterPro" id="IPR012312">
    <property type="entry name" value="Hemerythrin-like"/>
</dbReference>
<feature type="domain" description="Hemerythrin-like" evidence="1">
    <location>
        <begin position="7"/>
        <end position="64"/>
    </location>
</feature>
<accession>A0ABN3QR04</accession>
<gene>
    <name evidence="2" type="ORF">GCM10010307_25920</name>
</gene>
<dbReference type="Proteomes" id="UP001500151">
    <property type="component" value="Unassembled WGS sequence"/>
</dbReference>
<dbReference type="PANTHER" id="PTHR35585">
    <property type="entry name" value="HHE DOMAIN PROTEIN (AFU_ORTHOLOGUE AFUA_4G00730)"/>
    <property type="match status" value="1"/>
</dbReference>
<name>A0ABN3QR04_9ACTN</name>
<organism evidence="2 3">
    <name type="scientific">Streptomyces vastus</name>
    <dbReference type="NCBI Taxonomy" id="285451"/>
    <lineage>
        <taxon>Bacteria</taxon>
        <taxon>Bacillati</taxon>
        <taxon>Actinomycetota</taxon>
        <taxon>Actinomycetes</taxon>
        <taxon>Kitasatosporales</taxon>
        <taxon>Streptomycetaceae</taxon>
        <taxon>Streptomyces</taxon>
    </lineage>
</organism>
<dbReference type="Pfam" id="PF01814">
    <property type="entry name" value="Hemerythrin"/>
    <property type="match status" value="1"/>
</dbReference>
<evidence type="ECO:0000313" key="3">
    <source>
        <dbReference type="Proteomes" id="UP001500151"/>
    </source>
</evidence>